<keyword evidence="5" id="KW-1185">Reference proteome</keyword>
<dbReference type="SUPFAM" id="SSF51735">
    <property type="entry name" value="NAD(P)-binding Rossmann-fold domains"/>
    <property type="match status" value="1"/>
</dbReference>
<dbReference type="EC" id="1.1.1.281" evidence="4"/>
<sequence length="310" mass="33832">MRVLITGQNGFVGRHFQARLQKRFPTAEVLPNIGDITNAEAVDQAVQQHRPDICVHLAAVSAIGTARRDPAHAWRVNLHGTLHVGNALLRHAPECLFIFASTSEVYGKSFASGVPLDEGGVLAPMNTYAATKAAADLALGALAPEGLRVARMRPFNHTGPGQTPNFVVSSFAEQVVRISRGLQSPVIRVGNLNAVRDFLDVRDVCDAYLDAVAMNGNLESGSIFNLCSGNPRSIKSILEDLIGIEGIKAEIVVDPERFRAVDIPAANGRADAARQVLKWEPVIPWSQTLRDILTDWHRRFDQDPELSRKQ</sequence>
<reference evidence="4 5" key="1">
    <citation type="submission" date="2018-01" db="EMBL/GenBank/DDBJ databases">
        <title>Draft Genome Sequence of Komagataeibacter maltaceti LMG 1529, a Vinegar Producing Acetic Acid Bacterium Isolated from Malt Vinegar Brewery Acetifiers.</title>
        <authorList>
            <person name="Zhang Q."/>
            <person name="Hollensteiner J."/>
            <person name="Poehlein A."/>
            <person name="Daniel R."/>
        </authorList>
    </citation>
    <scope>NUCLEOTIDE SEQUENCE [LARGE SCALE GENOMIC DNA]</scope>
    <source>
        <strain evidence="4 5">LMG 1529</strain>
    </source>
</reference>
<dbReference type="AlphaFoldDB" id="A0A2S3VZH5"/>
<evidence type="ECO:0000256" key="1">
    <source>
        <dbReference type="ARBA" id="ARBA00005125"/>
    </source>
</evidence>
<accession>A0A2S3VZH5</accession>
<protein>
    <submittedName>
        <fullName evidence="4">GDP-6-deoxy-D-mannose reductase</fullName>
        <ecNumber evidence="4">1.1.1.281</ecNumber>
    </submittedName>
</protein>
<proteinExistence type="inferred from homology"/>
<evidence type="ECO:0000259" key="3">
    <source>
        <dbReference type="Pfam" id="PF01370"/>
    </source>
</evidence>
<dbReference type="OrthoDB" id="5295702at2"/>
<evidence type="ECO:0000313" key="5">
    <source>
        <dbReference type="Proteomes" id="UP000237344"/>
    </source>
</evidence>
<evidence type="ECO:0000313" key="4">
    <source>
        <dbReference type="EMBL" id="POF62006.1"/>
    </source>
</evidence>
<dbReference type="EMBL" id="POTC01000036">
    <property type="protein sequence ID" value="POF62006.1"/>
    <property type="molecule type" value="Genomic_DNA"/>
</dbReference>
<comment type="similarity">
    <text evidence="2">Belongs to the NAD(P)-dependent epimerase/dehydratase family.</text>
</comment>
<dbReference type="RefSeq" id="WP_110095901.1">
    <property type="nucleotide sequence ID" value="NZ_NKUE01000026.1"/>
</dbReference>
<dbReference type="Pfam" id="PF01370">
    <property type="entry name" value="Epimerase"/>
    <property type="match status" value="1"/>
</dbReference>
<gene>
    <name evidence="4" type="primary">rmd</name>
    <name evidence="4" type="ORF">KMAL_23440</name>
</gene>
<dbReference type="InterPro" id="IPR036291">
    <property type="entry name" value="NAD(P)-bd_dom_sf"/>
</dbReference>
<evidence type="ECO:0000256" key="2">
    <source>
        <dbReference type="ARBA" id="ARBA00007637"/>
    </source>
</evidence>
<dbReference type="Gene3D" id="3.40.50.720">
    <property type="entry name" value="NAD(P)-binding Rossmann-like Domain"/>
    <property type="match status" value="1"/>
</dbReference>
<name>A0A2S3VZH5_9PROT</name>
<organism evidence="4 5">
    <name type="scientific">Novacetimonas maltaceti</name>
    <dbReference type="NCBI Taxonomy" id="1203393"/>
    <lineage>
        <taxon>Bacteria</taxon>
        <taxon>Pseudomonadati</taxon>
        <taxon>Pseudomonadota</taxon>
        <taxon>Alphaproteobacteria</taxon>
        <taxon>Acetobacterales</taxon>
        <taxon>Acetobacteraceae</taxon>
        <taxon>Novacetimonas</taxon>
    </lineage>
</organism>
<dbReference type="Gene3D" id="3.90.25.10">
    <property type="entry name" value="UDP-galactose 4-epimerase, domain 1"/>
    <property type="match status" value="1"/>
</dbReference>
<keyword evidence="4" id="KW-0560">Oxidoreductase</keyword>
<comment type="caution">
    <text evidence="4">The sequence shown here is derived from an EMBL/GenBank/DDBJ whole genome shotgun (WGS) entry which is preliminary data.</text>
</comment>
<dbReference type="GO" id="GO:0033705">
    <property type="term" value="F:GDP-4-dehydro-6-deoxy-D-mannose reductase activity"/>
    <property type="evidence" value="ECO:0007669"/>
    <property type="project" value="UniProtKB-EC"/>
</dbReference>
<dbReference type="Proteomes" id="UP000237344">
    <property type="component" value="Unassembled WGS sequence"/>
</dbReference>
<feature type="domain" description="NAD-dependent epimerase/dehydratase" evidence="3">
    <location>
        <begin position="3"/>
        <end position="227"/>
    </location>
</feature>
<comment type="pathway">
    <text evidence="1">Bacterial outer membrane biogenesis; LPS O-antigen biosynthesis.</text>
</comment>
<dbReference type="InterPro" id="IPR001509">
    <property type="entry name" value="Epimerase_deHydtase"/>
</dbReference>
<dbReference type="PANTHER" id="PTHR43000">
    <property type="entry name" value="DTDP-D-GLUCOSE 4,6-DEHYDRATASE-RELATED"/>
    <property type="match status" value="1"/>
</dbReference>